<sequence>MSRLAEFRALEEKLRAQLQELEDMKSNASLQREIEFENKLHDLMAEYDQNLQGVIAILDPNLHQPQQSSKQAKPVSSRKERSLKRYKHPETGEIVETKGGNHKVLKQWKSEYGPQAVESWVQ</sequence>
<dbReference type="Proteomes" id="UP000549250">
    <property type="component" value="Unassembled WGS sequence"/>
</dbReference>
<dbReference type="NCBIfam" id="NF041859">
    <property type="entry name" value="silencer_MvaTU"/>
    <property type="match status" value="1"/>
</dbReference>
<evidence type="ECO:0000256" key="1">
    <source>
        <dbReference type="SAM" id="Coils"/>
    </source>
</evidence>
<keyword evidence="5" id="KW-1185">Reference proteome</keyword>
<dbReference type="EMBL" id="JACHXI010000017">
    <property type="protein sequence ID" value="MBB3104595.1"/>
    <property type="molecule type" value="Genomic_DNA"/>
</dbReference>
<dbReference type="Pfam" id="PF22055">
    <property type="entry name" value="MvaT_DBD"/>
    <property type="match status" value="1"/>
</dbReference>
<evidence type="ECO:0000259" key="3">
    <source>
        <dbReference type="Pfam" id="PF22055"/>
    </source>
</evidence>
<organism evidence="4 5">
    <name type="scientific">Azomonas macrocytogenes</name>
    <name type="common">Azotobacter macrocytogenes</name>
    <dbReference type="NCBI Taxonomy" id="69962"/>
    <lineage>
        <taxon>Bacteria</taxon>
        <taxon>Pseudomonadati</taxon>
        <taxon>Pseudomonadota</taxon>
        <taxon>Gammaproteobacteria</taxon>
        <taxon>Pseudomonadales</taxon>
        <taxon>Pseudomonadaceae</taxon>
        <taxon>Azomonas</taxon>
    </lineage>
</organism>
<reference evidence="4 5" key="1">
    <citation type="submission" date="2020-08" db="EMBL/GenBank/DDBJ databases">
        <title>Genomic Encyclopedia of Type Strains, Phase III (KMG-III): the genomes of soil and plant-associated and newly described type strains.</title>
        <authorList>
            <person name="Whitman W."/>
        </authorList>
    </citation>
    <scope>NUCLEOTIDE SEQUENCE [LARGE SCALE GENOMIC DNA]</scope>
    <source>
        <strain evidence="4 5">CECT 4462</strain>
    </source>
</reference>
<feature type="coiled-coil region" evidence="1">
    <location>
        <begin position="4"/>
        <end position="31"/>
    </location>
</feature>
<feature type="region of interest" description="Disordered" evidence="2">
    <location>
        <begin position="62"/>
        <end position="98"/>
    </location>
</feature>
<proteinExistence type="predicted"/>
<dbReference type="InterPro" id="IPR035616">
    <property type="entry name" value="MvaT_DBD"/>
</dbReference>
<feature type="domain" description="MvaT DNA-binding" evidence="3">
    <location>
        <begin position="84"/>
        <end position="120"/>
    </location>
</feature>
<evidence type="ECO:0000313" key="4">
    <source>
        <dbReference type="EMBL" id="MBB3104595.1"/>
    </source>
</evidence>
<accession>A0A839T987</accession>
<name>A0A839T987_AZOMA</name>
<protein>
    <recommendedName>
        <fullName evidence="3">MvaT DNA-binding domain-containing protein</fullName>
    </recommendedName>
</protein>
<dbReference type="AlphaFoldDB" id="A0A839T987"/>
<evidence type="ECO:0000313" key="5">
    <source>
        <dbReference type="Proteomes" id="UP000549250"/>
    </source>
</evidence>
<dbReference type="RefSeq" id="WP_183167443.1">
    <property type="nucleotide sequence ID" value="NZ_JACHXI010000017.1"/>
</dbReference>
<comment type="caution">
    <text evidence="4">The sequence shown here is derived from an EMBL/GenBank/DDBJ whole genome shotgun (WGS) entry which is preliminary data.</text>
</comment>
<dbReference type="CDD" id="cd16170">
    <property type="entry name" value="MvaT_DBD"/>
    <property type="match status" value="1"/>
</dbReference>
<evidence type="ECO:0000256" key="2">
    <source>
        <dbReference type="SAM" id="MobiDB-lite"/>
    </source>
</evidence>
<keyword evidence="1" id="KW-0175">Coiled coil</keyword>
<gene>
    <name evidence="4" type="ORF">FHR87_003020</name>
</gene>